<accession>A0A8G0L2X4</accession>
<gene>
    <name evidence="2" type="ORF">H0G86_002061</name>
</gene>
<dbReference type="EMBL" id="CP075864">
    <property type="protein sequence ID" value="QYS94736.1"/>
    <property type="molecule type" value="Genomic_DNA"/>
</dbReference>
<keyword evidence="3" id="KW-1185">Reference proteome</keyword>
<dbReference type="AlphaFoldDB" id="A0A8G0L2X4"/>
<evidence type="ECO:0000313" key="3">
    <source>
        <dbReference type="Proteomes" id="UP000826661"/>
    </source>
</evidence>
<protein>
    <recommendedName>
        <fullName evidence="4">Secreted protein</fullName>
    </recommendedName>
</protein>
<keyword evidence="1" id="KW-0732">Signal</keyword>
<evidence type="ECO:0000313" key="2">
    <source>
        <dbReference type="EMBL" id="QYS94736.1"/>
    </source>
</evidence>
<proteinExistence type="predicted"/>
<organism evidence="2 3">
    <name type="scientific">Trichoderma simmonsii</name>
    <dbReference type="NCBI Taxonomy" id="1491479"/>
    <lineage>
        <taxon>Eukaryota</taxon>
        <taxon>Fungi</taxon>
        <taxon>Dikarya</taxon>
        <taxon>Ascomycota</taxon>
        <taxon>Pezizomycotina</taxon>
        <taxon>Sordariomycetes</taxon>
        <taxon>Hypocreomycetidae</taxon>
        <taxon>Hypocreales</taxon>
        <taxon>Hypocreaceae</taxon>
        <taxon>Trichoderma</taxon>
    </lineage>
</organism>
<evidence type="ECO:0000256" key="1">
    <source>
        <dbReference type="SAM" id="SignalP"/>
    </source>
</evidence>
<sequence>MIWTHNSSRATITRLVALSTYVVWQMGSQGLHGQESNWRDTLGQLDKCLHPDLNRGEELGTFVAQPIVRGPPVLFP</sequence>
<name>A0A8G0L2X4_9HYPO</name>
<evidence type="ECO:0008006" key="4">
    <source>
        <dbReference type="Google" id="ProtNLM"/>
    </source>
</evidence>
<reference evidence="2 3" key="1">
    <citation type="journal article" date="2021" name="BMC Genomics">
        <title>Telomere-to-telomere genome assembly of asparaginase-producing Trichoderma simmonsii.</title>
        <authorList>
            <person name="Chung D."/>
            <person name="Kwon Y.M."/>
            <person name="Yang Y."/>
        </authorList>
    </citation>
    <scope>NUCLEOTIDE SEQUENCE [LARGE SCALE GENOMIC DNA]</scope>
    <source>
        <strain evidence="2 3">GH-Sj1</strain>
    </source>
</reference>
<feature type="chain" id="PRO_5034932188" description="Secreted protein" evidence="1">
    <location>
        <begin position="34"/>
        <end position="76"/>
    </location>
</feature>
<dbReference type="Proteomes" id="UP000826661">
    <property type="component" value="Chromosome I"/>
</dbReference>
<feature type="signal peptide" evidence="1">
    <location>
        <begin position="1"/>
        <end position="33"/>
    </location>
</feature>